<keyword evidence="3" id="KW-1185">Reference proteome</keyword>
<sequence>MVESSPDVELDPNYWGKLHPELMEQVLYKLPFSSLVKFRSVCKRWKDLIQSFPLAPKTPPKSVPFYHHSGGIRGNHGIWMGSLLAFFNSETNTWERRSLPFLGTRSLVACDEVVPRGAAFKNPFNYMLMGMVMNKDTGHYKLVVTGLHEVGPQKTFIYDSSTTSWKVSTPLSPLPPVLAMMTDDTADDGEWISSGKSVTCQGNLYWFIREIDAYDNQDQVMKAIVRFNMEKEEWKVVQDALPTPYLCSFQLAAVDESVLLLDWEDDQYWGPLEEYVIASELHELGPETRYMDDKLVDLGSIDQETQPVWSVGQGELLYIVYDYKGPAKKGLKLLVYDLSKESITWLPTWKHLREHKSFWAFTPSLKAFV</sequence>
<dbReference type="PANTHER" id="PTHR31672">
    <property type="entry name" value="BNACNNG10540D PROTEIN"/>
    <property type="match status" value="1"/>
</dbReference>
<accession>A0ABD3I4L4</accession>
<dbReference type="SMART" id="SM00256">
    <property type="entry name" value="FBOX"/>
    <property type="match status" value="1"/>
</dbReference>
<protein>
    <recommendedName>
        <fullName evidence="1">F-box domain-containing protein</fullName>
    </recommendedName>
</protein>
<gene>
    <name evidence="2" type="ORF">R1sor_011793</name>
</gene>
<dbReference type="PANTHER" id="PTHR31672:SF2">
    <property type="entry name" value="F-BOX DOMAIN-CONTAINING PROTEIN"/>
    <property type="match status" value="1"/>
</dbReference>
<feature type="domain" description="F-box" evidence="1">
    <location>
        <begin position="12"/>
        <end position="58"/>
    </location>
</feature>
<dbReference type="InterPro" id="IPR036047">
    <property type="entry name" value="F-box-like_dom_sf"/>
</dbReference>
<name>A0ABD3I4L4_9MARC</name>
<comment type="caution">
    <text evidence="2">The sequence shown here is derived from an EMBL/GenBank/DDBJ whole genome shotgun (WGS) entry which is preliminary data.</text>
</comment>
<evidence type="ECO:0000313" key="2">
    <source>
        <dbReference type="EMBL" id="KAL3697717.1"/>
    </source>
</evidence>
<dbReference type="AlphaFoldDB" id="A0ABD3I4L4"/>
<dbReference type="Pfam" id="PF00646">
    <property type="entry name" value="F-box"/>
    <property type="match status" value="1"/>
</dbReference>
<dbReference type="PROSITE" id="PS50181">
    <property type="entry name" value="FBOX"/>
    <property type="match status" value="1"/>
</dbReference>
<dbReference type="Proteomes" id="UP001633002">
    <property type="component" value="Unassembled WGS sequence"/>
</dbReference>
<evidence type="ECO:0000259" key="1">
    <source>
        <dbReference type="PROSITE" id="PS50181"/>
    </source>
</evidence>
<dbReference type="InterPro" id="IPR015915">
    <property type="entry name" value="Kelch-typ_b-propeller"/>
</dbReference>
<dbReference type="EMBL" id="JBJQOH010000002">
    <property type="protein sequence ID" value="KAL3697717.1"/>
    <property type="molecule type" value="Genomic_DNA"/>
</dbReference>
<reference evidence="2 3" key="1">
    <citation type="submission" date="2024-09" db="EMBL/GenBank/DDBJ databases">
        <title>Chromosome-scale assembly of Riccia sorocarpa.</title>
        <authorList>
            <person name="Paukszto L."/>
        </authorList>
    </citation>
    <scope>NUCLEOTIDE SEQUENCE [LARGE SCALE GENOMIC DNA]</scope>
    <source>
        <strain evidence="2">LP-2024</strain>
        <tissue evidence="2">Aerial parts of the thallus</tissue>
    </source>
</reference>
<proteinExistence type="predicted"/>
<evidence type="ECO:0000313" key="3">
    <source>
        <dbReference type="Proteomes" id="UP001633002"/>
    </source>
</evidence>
<dbReference type="SUPFAM" id="SSF81383">
    <property type="entry name" value="F-box domain"/>
    <property type="match status" value="1"/>
</dbReference>
<organism evidence="2 3">
    <name type="scientific">Riccia sorocarpa</name>
    <dbReference type="NCBI Taxonomy" id="122646"/>
    <lineage>
        <taxon>Eukaryota</taxon>
        <taxon>Viridiplantae</taxon>
        <taxon>Streptophyta</taxon>
        <taxon>Embryophyta</taxon>
        <taxon>Marchantiophyta</taxon>
        <taxon>Marchantiopsida</taxon>
        <taxon>Marchantiidae</taxon>
        <taxon>Marchantiales</taxon>
        <taxon>Ricciaceae</taxon>
        <taxon>Riccia</taxon>
    </lineage>
</organism>
<dbReference type="InterPro" id="IPR001810">
    <property type="entry name" value="F-box_dom"/>
</dbReference>
<dbReference type="InterPro" id="IPR050796">
    <property type="entry name" value="SCF_F-box_component"/>
</dbReference>
<dbReference type="Gene3D" id="1.20.1280.50">
    <property type="match status" value="1"/>
</dbReference>
<dbReference type="SUPFAM" id="SSF117281">
    <property type="entry name" value="Kelch motif"/>
    <property type="match status" value="1"/>
</dbReference>